<name>A0A2G5DNP8_AQUCA</name>
<dbReference type="Proteomes" id="UP000230069">
    <property type="component" value="Unassembled WGS sequence"/>
</dbReference>
<dbReference type="AlphaFoldDB" id="A0A2G5DNP8"/>
<reference evidence="1 2" key="1">
    <citation type="submission" date="2017-09" db="EMBL/GenBank/DDBJ databases">
        <title>WGS assembly of Aquilegia coerulea Goldsmith.</title>
        <authorList>
            <person name="Hodges S."/>
            <person name="Kramer E."/>
            <person name="Nordborg M."/>
            <person name="Tomkins J."/>
            <person name="Borevitz J."/>
            <person name="Derieg N."/>
            <person name="Yan J."/>
            <person name="Mihaltcheva S."/>
            <person name="Hayes R.D."/>
            <person name="Rokhsar D."/>
        </authorList>
    </citation>
    <scope>NUCLEOTIDE SEQUENCE [LARGE SCALE GENOMIC DNA]</scope>
    <source>
        <strain evidence="2">cv. Goldsmith</strain>
    </source>
</reference>
<sequence>MRAVLGTVAFKINKLNKEYNSKKEMIFFFNCSLGFLRNMLYRTIWQLHGVMKPKNMGRSENMALRGTFCSKCPLYCNICQTTQLNKNNFWIMACRSGHAYDNTQK</sequence>
<evidence type="ECO:0000313" key="2">
    <source>
        <dbReference type="Proteomes" id="UP000230069"/>
    </source>
</evidence>
<gene>
    <name evidence="1" type="ORF">AQUCO_01700444v1</name>
</gene>
<proteinExistence type="predicted"/>
<organism evidence="1 2">
    <name type="scientific">Aquilegia coerulea</name>
    <name type="common">Rocky mountain columbine</name>
    <dbReference type="NCBI Taxonomy" id="218851"/>
    <lineage>
        <taxon>Eukaryota</taxon>
        <taxon>Viridiplantae</taxon>
        <taxon>Streptophyta</taxon>
        <taxon>Embryophyta</taxon>
        <taxon>Tracheophyta</taxon>
        <taxon>Spermatophyta</taxon>
        <taxon>Magnoliopsida</taxon>
        <taxon>Ranunculales</taxon>
        <taxon>Ranunculaceae</taxon>
        <taxon>Thalictroideae</taxon>
        <taxon>Aquilegia</taxon>
    </lineage>
</organism>
<dbReference type="InParanoid" id="A0A2G5DNP8"/>
<evidence type="ECO:0000313" key="1">
    <source>
        <dbReference type="EMBL" id="PIA44867.1"/>
    </source>
</evidence>
<accession>A0A2G5DNP8</accession>
<protein>
    <submittedName>
        <fullName evidence="1">Uncharacterized protein</fullName>
    </submittedName>
</protein>
<keyword evidence="2" id="KW-1185">Reference proteome</keyword>
<dbReference type="EMBL" id="KZ305034">
    <property type="protein sequence ID" value="PIA44867.1"/>
    <property type="molecule type" value="Genomic_DNA"/>
</dbReference>